<reference evidence="1" key="1">
    <citation type="journal article" date="2015" name="Nature">
        <title>Complex archaea that bridge the gap between prokaryotes and eukaryotes.</title>
        <authorList>
            <person name="Spang A."/>
            <person name="Saw J.H."/>
            <person name="Jorgensen S.L."/>
            <person name="Zaremba-Niedzwiedzka K."/>
            <person name="Martijn J."/>
            <person name="Lind A.E."/>
            <person name="van Eijk R."/>
            <person name="Schleper C."/>
            <person name="Guy L."/>
            <person name="Ettema T.J."/>
        </authorList>
    </citation>
    <scope>NUCLEOTIDE SEQUENCE</scope>
</reference>
<gene>
    <name evidence="1" type="ORF">LCGC14_2484300</name>
</gene>
<dbReference type="EMBL" id="LAZR01039210">
    <property type="protein sequence ID" value="KKL17563.1"/>
    <property type="molecule type" value="Genomic_DNA"/>
</dbReference>
<name>A0A0F9E0C0_9ZZZZ</name>
<organism evidence="1">
    <name type="scientific">marine sediment metagenome</name>
    <dbReference type="NCBI Taxonomy" id="412755"/>
    <lineage>
        <taxon>unclassified sequences</taxon>
        <taxon>metagenomes</taxon>
        <taxon>ecological metagenomes</taxon>
    </lineage>
</organism>
<protein>
    <submittedName>
        <fullName evidence="1">Uncharacterized protein</fullName>
    </submittedName>
</protein>
<evidence type="ECO:0000313" key="1">
    <source>
        <dbReference type="EMBL" id="KKL17563.1"/>
    </source>
</evidence>
<sequence length="109" mass="11020">MPGIWPNGILCEAGSAQIVDLANAGAANATVVAGEEYRIFAPMMGIVALGYSTPATVGNVIGVIPPGGFVDLKIAAGNTTLGLVCLDTTDDYGTDMDGKAYVVKLSDNA</sequence>
<accession>A0A0F9E0C0</accession>
<dbReference type="AlphaFoldDB" id="A0A0F9E0C0"/>
<proteinExistence type="predicted"/>
<comment type="caution">
    <text evidence="1">The sequence shown here is derived from an EMBL/GenBank/DDBJ whole genome shotgun (WGS) entry which is preliminary data.</text>
</comment>